<dbReference type="Proteomes" id="UP000247480">
    <property type="component" value="Unassembled WGS sequence"/>
</dbReference>
<gene>
    <name evidence="1" type="ORF">KPSA1_04249</name>
</gene>
<evidence type="ECO:0000313" key="1">
    <source>
        <dbReference type="EMBL" id="GBH10824.1"/>
    </source>
</evidence>
<evidence type="ECO:0000313" key="2">
    <source>
        <dbReference type="Proteomes" id="UP000247480"/>
    </source>
</evidence>
<dbReference type="AntiFam" id="ANF00095">
    <property type="entry name" value="Shadow ORF (opposite ABC transporters)"/>
</dbReference>
<name>A0A2V0QD17_PSESF</name>
<organism evidence="1 2">
    <name type="scientific">Pseudomonas syringae pv. actinidiae</name>
    <dbReference type="NCBI Taxonomy" id="103796"/>
    <lineage>
        <taxon>Bacteria</taxon>
        <taxon>Pseudomonadati</taxon>
        <taxon>Pseudomonadota</taxon>
        <taxon>Gammaproteobacteria</taxon>
        <taxon>Pseudomonadales</taxon>
        <taxon>Pseudomonadaceae</taxon>
        <taxon>Pseudomonas</taxon>
        <taxon>Pseudomonas syringae</taxon>
    </lineage>
</organism>
<accession>A0A2V0QD17</accession>
<dbReference type="AlphaFoldDB" id="A0A2V0QD17"/>
<protein>
    <submittedName>
        <fullName evidence="1">Uncharacterized protein involved in exopolysaccharide biosynthesis</fullName>
    </submittedName>
</protein>
<comment type="caution">
    <text evidence="1">The sequence shown here is derived from an EMBL/GenBank/DDBJ whole genome shotgun (WGS) entry which is preliminary data.</text>
</comment>
<reference evidence="1 2" key="1">
    <citation type="submission" date="2018-04" db="EMBL/GenBank/DDBJ databases">
        <title>Draft genome sequence of Pseudomonas syringae pv. actinidiae biovar 1 strains isolated from kiwifruit in Kagawa prefecture.</title>
        <authorList>
            <person name="Tabuchi M."/>
            <person name="Saito M."/>
            <person name="Fujiwara S."/>
            <person name="Sasa N."/>
            <person name="Akimitsu K."/>
            <person name="Gomi K."/>
            <person name="Konishi-Sugita S."/>
            <person name="Hamano K."/>
            <person name="Kataoka I."/>
        </authorList>
    </citation>
    <scope>NUCLEOTIDE SEQUENCE [LARGE SCALE GENOMIC DNA]</scope>
    <source>
        <strain evidence="1 2">MAFF212206</strain>
    </source>
</reference>
<sequence length="164" mass="17701">MQRDDDCLAILAVYVGKNFHDPAGRFGVERGNRFISQNQFGALGQRTGDGHPLLLAARQGRGTLRGQISQPDPIQCGHGALLFLTIEETQAATPARHTAQATDQDVVHHAETIDQIELLKDVADVGAQASHLAIETPGRLNLTTQHLNLTAIAAITARQTRKVT</sequence>
<dbReference type="AntiFam" id="ANF00142">
    <property type="entry name" value="Shadow ORF (opposite yadG)"/>
</dbReference>
<dbReference type="EMBL" id="BGJZ01000201">
    <property type="protein sequence ID" value="GBH10824.1"/>
    <property type="molecule type" value="Genomic_DNA"/>
</dbReference>
<proteinExistence type="predicted"/>